<accession>A0A9P0Q988</accession>
<comment type="caution">
    <text evidence="2">The sequence shown here is derived from an EMBL/GenBank/DDBJ whole genome shotgun (WGS) entry which is preliminary data.</text>
</comment>
<proteinExistence type="predicted"/>
<dbReference type="Proteomes" id="UP001152888">
    <property type="component" value="Unassembled WGS sequence"/>
</dbReference>
<evidence type="ECO:0000313" key="3">
    <source>
        <dbReference type="Proteomes" id="UP001152888"/>
    </source>
</evidence>
<evidence type="ECO:0000313" key="2">
    <source>
        <dbReference type="EMBL" id="CAH2014001.1"/>
    </source>
</evidence>
<feature type="compositionally biased region" description="Basic and acidic residues" evidence="1">
    <location>
        <begin position="87"/>
        <end position="99"/>
    </location>
</feature>
<feature type="region of interest" description="Disordered" evidence="1">
    <location>
        <begin position="82"/>
        <end position="109"/>
    </location>
</feature>
<reference evidence="2" key="1">
    <citation type="submission" date="2022-03" db="EMBL/GenBank/DDBJ databases">
        <authorList>
            <person name="Sayadi A."/>
        </authorList>
    </citation>
    <scope>NUCLEOTIDE SEQUENCE</scope>
</reference>
<dbReference type="EMBL" id="CAKOFQ010008406">
    <property type="protein sequence ID" value="CAH2014001.1"/>
    <property type="molecule type" value="Genomic_DNA"/>
</dbReference>
<name>A0A9P0Q988_ACAOB</name>
<gene>
    <name evidence="2" type="ORF">ACAOBT_LOCUS33816</name>
</gene>
<keyword evidence="3" id="KW-1185">Reference proteome</keyword>
<evidence type="ECO:0000256" key="1">
    <source>
        <dbReference type="SAM" id="MobiDB-lite"/>
    </source>
</evidence>
<sequence length="212" mass="23989">MDDIVQTRKVRMKMWDTSKEKVCELQPLDETGTVQSYINNVANRFLDFVCTTLAPIPRTKKALSGIVCISTDRISHSLSTSATEINPCEKEQKHKDKPSISRRRGHLKDNRSNSFDISILQEKLSSIKAISIPTPSNWFTKRHQPTKSDITNKAFLLIMQTTKEKYSSKIKASAADHGKQYNNVIGNKKNDAVSVRAKTKPRIDSNTEQLNI</sequence>
<organism evidence="2 3">
    <name type="scientific">Acanthoscelides obtectus</name>
    <name type="common">Bean weevil</name>
    <name type="synonym">Bruchus obtectus</name>
    <dbReference type="NCBI Taxonomy" id="200917"/>
    <lineage>
        <taxon>Eukaryota</taxon>
        <taxon>Metazoa</taxon>
        <taxon>Ecdysozoa</taxon>
        <taxon>Arthropoda</taxon>
        <taxon>Hexapoda</taxon>
        <taxon>Insecta</taxon>
        <taxon>Pterygota</taxon>
        <taxon>Neoptera</taxon>
        <taxon>Endopterygota</taxon>
        <taxon>Coleoptera</taxon>
        <taxon>Polyphaga</taxon>
        <taxon>Cucujiformia</taxon>
        <taxon>Chrysomeloidea</taxon>
        <taxon>Chrysomelidae</taxon>
        <taxon>Bruchinae</taxon>
        <taxon>Bruchini</taxon>
        <taxon>Acanthoscelides</taxon>
    </lineage>
</organism>
<protein>
    <submittedName>
        <fullName evidence="2">Uncharacterized protein</fullName>
    </submittedName>
</protein>
<dbReference type="AlphaFoldDB" id="A0A9P0Q988"/>
<dbReference type="OrthoDB" id="7424185at2759"/>